<dbReference type="AlphaFoldDB" id="A0A6G1GPK7"/>
<evidence type="ECO:0000313" key="3">
    <source>
        <dbReference type="Proteomes" id="UP000800041"/>
    </source>
</evidence>
<name>A0A6G1GPK7_9PEZI</name>
<gene>
    <name evidence="2" type="ORF">K402DRAFT_407348</name>
</gene>
<sequence length="287" mass="31571">MATATYVLPSFVLHSSIRNTTSTTFTASTTSSKALDWSIIRQHFRQPDGLDDFGSNFEEISKLGVQGRLAHSETKAKVEGEAINGDLGQNATSCYFVSLCSLAGRLVQTSPKGLSDQIQYLLKRDRGEKTSSKMQELGLGKSRPKEGESKGTFRRPRRIASEHTPILFAHERIGINEDTPEILPAPPTEDSTFSRRCSRTVSGGDSTITKTLGEIDQLNADTKGKHPWPVPRDKRRSDGFIVRRSTMLVKAQAWAAMAVAEIIRVLTPGTLRHCSLPGWRSSIEPSS</sequence>
<dbReference type="EMBL" id="ML977180">
    <property type="protein sequence ID" value="KAF1982861.1"/>
    <property type="molecule type" value="Genomic_DNA"/>
</dbReference>
<evidence type="ECO:0000256" key="1">
    <source>
        <dbReference type="SAM" id="MobiDB-lite"/>
    </source>
</evidence>
<accession>A0A6G1GPK7</accession>
<feature type="compositionally biased region" description="Polar residues" evidence="1">
    <location>
        <begin position="189"/>
        <end position="206"/>
    </location>
</feature>
<proteinExistence type="predicted"/>
<reference evidence="2" key="1">
    <citation type="journal article" date="2020" name="Stud. Mycol.">
        <title>101 Dothideomycetes genomes: a test case for predicting lifestyles and emergence of pathogens.</title>
        <authorList>
            <person name="Haridas S."/>
            <person name="Albert R."/>
            <person name="Binder M."/>
            <person name="Bloem J."/>
            <person name="Labutti K."/>
            <person name="Salamov A."/>
            <person name="Andreopoulos B."/>
            <person name="Baker S."/>
            <person name="Barry K."/>
            <person name="Bills G."/>
            <person name="Bluhm B."/>
            <person name="Cannon C."/>
            <person name="Castanera R."/>
            <person name="Culley D."/>
            <person name="Daum C."/>
            <person name="Ezra D."/>
            <person name="Gonzalez J."/>
            <person name="Henrissat B."/>
            <person name="Kuo A."/>
            <person name="Liang C."/>
            <person name="Lipzen A."/>
            <person name="Lutzoni F."/>
            <person name="Magnuson J."/>
            <person name="Mondo S."/>
            <person name="Nolan M."/>
            <person name="Ohm R."/>
            <person name="Pangilinan J."/>
            <person name="Park H.-J."/>
            <person name="Ramirez L."/>
            <person name="Alfaro M."/>
            <person name="Sun H."/>
            <person name="Tritt A."/>
            <person name="Yoshinaga Y."/>
            <person name="Zwiers L.-H."/>
            <person name="Turgeon B."/>
            <person name="Goodwin S."/>
            <person name="Spatafora J."/>
            <person name="Crous P."/>
            <person name="Grigoriev I."/>
        </authorList>
    </citation>
    <scope>NUCLEOTIDE SEQUENCE</scope>
    <source>
        <strain evidence="2">CBS 113979</strain>
    </source>
</reference>
<feature type="region of interest" description="Disordered" evidence="1">
    <location>
        <begin position="125"/>
        <end position="155"/>
    </location>
</feature>
<protein>
    <submittedName>
        <fullName evidence="2">Uncharacterized protein</fullName>
    </submittedName>
</protein>
<feature type="region of interest" description="Disordered" evidence="1">
    <location>
        <begin position="178"/>
        <end position="206"/>
    </location>
</feature>
<keyword evidence="3" id="KW-1185">Reference proteome</keyword>
<evidence type="ECO:0000313" key="2">
    <source>
        <dbReference type="EMBL" id="KAF1982861.1"/>
    </source>
</evidence>
<organism evidence="2 3">
    <name type="scientific">Aulographum hederae CBS 113979</name>
    <dbReference type="NCBI Taxonomy" id="1176131"/>
    <lineage>
        <taxon>Eukaryota</taxon>
        <taxon>Fungi</taxon>
        <taxon>Dikarya</taxon>
        <taxon>Ascomycota</taxon>
        <taxon>Pezizomycotina</taxon>
        <taxon>Dothideomycetes</taxon>
        <taxon>Pleosporomycetidae</taxon>
        <taxon>Aulographales</taxon>
        <taxon>Aulographaceae</taxon>
    </lineage>
</organism>
<dbReference type="Proteomes" id="UP000800041">
    <property type="component" value="Unassembled WGS sequence"/>
</dbReference>